<dbReference type="Proteomes" id="UP000259273">
    <property type="component" value="Unassembled WGS sequence"/>
</dbReference>
<comment type="similarity">
    <text evidence="2">Belongs to the ammonia transporter channel (TC 1.A.11.2) family.</text>
</comment>
<evidence type="ECO:0000256" key="8">
    <source>
        <dbReference type="SAM" id="Phobius"/>
    </source>
</evidence>
<dbReference type="Pfam" id="PF00909">
    <property type="entry name" value="Ammonium_transp"/>
    <property type="match status" value="1"/>
</dbReference>
<dbReference type="PANTHER" id="PTHR43029">
    <property type="entry name" value="AMMONIUM TRANSPORTER MEP2"/>
    <property type="match status" value="1"/>
</dbReference>
<dbReference type="InterPro" id="IPR029020">
    <property type="entry name" value="Ammonium/urea_transptr"/>
</dbReference>
<evidence type="ECO:0000256" key="4">
    <source>
        <dbReference type="ARBA" id="ARBA00022692"/>
    </source>
</evidence>
<comment type="caution">
    <text evidence="11">The sequence shown here is derived from an EMBL/GenBank/DDBJ whole genome shotgun (WGS) entry which is preliminary data.</text>
</comment>
<reference evidence="11 12" key="1">
    <citation type="journal article" date="2018" name="Nat. Biotechnol.">
        <title>A standardized bacterial taxonomy based on genome phylogeny substantially revises the tree of life.</title>
        <authorList>
            <person name="Parks D.H."/>
            <person name="Chuvochina M."/>
            <person name="Waite D.W."/>
            <person name="Rinke C."/>
            <person name="Skarshewski A."/>
            <person name="Chaumeil P.A."/>
            <person name="Hugenholtz P."/>
        </authorList>
    </citation>
    <scope>NUCLEOTIDE SEQUENCE [LARGE SCALE GENOMIC DNA]</scope>
    <source>
        <strain evidence="11">UBA9158</strain>
    </source>
</reference>
<evidence type="ECO:0000256" key="3">
    <source>
        <dbReference type="ARBA" id="ARBA00022448"/>
    </source>
</evidence>
<evidence type="ECO:0000256" key="1">
    <source>
        <dbReference type="ARBA" id="ARBA00004141"/>
    </source>
</evidence>
<gene>
    <name evidence="11" type="ORF">DCP75_17255</name>
</gene>
<keyword evidence="5 8" id="KW-1133">Transmembrane helix</keyword>
<dbReference type="PANTHER" id="PTHR43029:SF10">
    <property type="entry name" value="AMMONIUM TRANSPORTER MEP2"/>
    <property type="match status" value="1"/>
</dbReference>
<feature type="transmembrane region" description="Helical" evidence="8">
    <location>
        <begin position="33"/>
        <end position="53"/>
    </location>
</feature>
<dbReference type="GO" id="GO:0008519">
    <property type="term" value="F:ammonium channel activity"/>
    <property type="evidence" value="ECO:0007669"/>
    <property type="project" value="InterPro"/>
</dbReference>
<evidence type="ECO:0000256" key="7">
    <source>
        <dbReference type="ARBA" id="ARBA00023177"/>
    </source>
</evidence>
<accession>A0A3C1KSY3</accession>
<keyword evidence="3" id="KW-0813">Transport</keyword>
<evidence type="ECO:0000256" key="2">
    <source>
        <dbReference type="ARBA" id="ARBA00005887"/>
    </source>
</evidence>
<feature type="transmembrane region" description="Helical" evidence="8">
    <location>
        <begin position="65"/>
        <end position="88"/>
    </location>
</feature>
<evidence type="ECO:0000313" key="11">
    <source>
        <dbReference type="EMBL" id="HAN29434.1"/>
    </source>
</evidence>
<evidence type="ECO:0000259" key="10">
    <source>
        <dbReference type="Pfam" id="PF00909"/>
    </source>
</evidence>
<keyword evidence="6 8" id="KW-0472">Membrane</keyword>
<evidence type="ECO:0000313" key="12">
    <source>
        <dbReference type="Proteomes" id="UP000259273"/>
    </source>
</evidence>
<keyword evidence="4 8" id="KW-0812">Transmembrane</keyword>
<dbReference type="InterPro" id="IPR001905">
    <property type="entry name" value="Ammonium_transpt"/>
</dbReference>
<dbReference type="Gene3D" id="1.10.3430.10">
    <property type="entry name" value="Ammonium transporter AmtB like domains"/>
    <property type="match status" value="1"/>
</dbReference>
<dbReference type="EMBL" id="DMND01000231">
    <property type="protein sequence ID" value="HAN29434.1"/>
    <property type="molecule type" value="Genomic_DNA"/>
</dbReference>
<dbReference type="AlphaFoldDB" id="A0A3C1KSY3"/>
<feature type="non-terminal residue" evidence="11">
    <location>
        <position position="127"/>
    </location>
</feature>
<keyword evidence="7" id="KW-0924">Ammonia transport</keyword>
<protein>
    <submittedName>
        <fullName evidence="11">Ammonia channel protein</fullName>
    </submittedName>
</protein>
<evidence type="ECO:0000256" key="5">
    <source>
        <dbReference type="ARBA" id="ARBA00022989"/>
    </source>
</evidence>
<organism evidence="11 12">
    <name type="scientific">Haliea salexigens</name>
    <dbReference type="NCBI Taxonomy" id="287487"/>
    <lineage>
        <taxon>Bacteria</taxon>
        <taxon>Pseudomonadati</taxon>
        <taxon>Pseudomonadota</taxon>
        <taxon>Gammaproteobacteria</taxon>
        <taxon>Cellvibrionales</taxon>
        <taxon>Halieaceae</taxon>
        <taxon>Haliea</taxon>
    </lineage>
</organism>
<name>A0A3C1KSY3_9GAMM</name>
<feature type="chain" id="PRO_5017558583" evidence="9">
    <location>
        <begin position="24"/>
        <end position="127"/>
    </location>
</feature>
<dbReference type="GO" id="GO:0005886">
    <property type="term" value="C:plasma membrane"/>
    <property type="evidence" value="ECO:0007669"/>
    <property type="project" value="TreeGrafter"/>
</dbReference>
<sequence>MRSLLRFPFVVFPFLLPAQSAWAADISAANTAWMLTATALVLFMTLPGLSLFYGGLVRVRNVLSVLMQCFALTALMSLLWFVAGYSLAFGSSGVEQGPWLGDLGNLFLAAVSMEGNSGDIPESLFVM</sequence>
<comment type="subcellular location">
    <subcellularLocation>
        <location evidence="1">Membrane</location>
        <topology evidence="1">Multi-pass membrane protein</topology>
    </subcellularLocation>
</comment>
<feature type="domain" description="Ammonium transporter AmtB-like" evidence="10">
    <location>
        <begin position="32"/>
        <end position="106"/>
    </location>
</feature>
<keyword evidence="9" id="KW-0732">Signal</keyword>
<feature type="signal peptide" evidence="9">
    <location>
        <begin position="1"/>
        <end position="23"/>
    </location>
</feature>
<evidence type="ECO:0000256" key="6">
    <source>
        <dbReference type="ARBA" id="ARBA00023136"/>
    </source>
</evidence>
<dbReference type="SUPFAM" id="SSF111352">
    <property type="entry name" value="Ammonium transporter"/>
    <property type="match status" value="1"/>
</dbReference>
<proteinExistence type="inferred from homology"/>
<evidence type="ECO:0000256" key="9">
    <source>
        <dbReference type="SAM" id="SignalP"/>
    </source>
</evidence>
<dbReference type="InterPro" id="IPR024041">
    <property type="entry name" value="NH4_transpt_AmtB-like_dom"/>
</dbReference>